<proteinExistence type="predicted"/>
<organism evidence="2 3">
    <name type="scientific">Pedobacter ureilyticus</name>
    <dbReference type="NCBI Taxonomy" id="1393051"/>
    <lineage>
        <taxon>Bacteria</taxon>
        <taxon>Pseudomonadati</taxon>
        <taxon>Bacteroidota</taxon>
        <taxon>Sphingobacteriia</taxon>
        <taxon>Sphingobacteriales</taxon>
        <taxon>Sphingobacteriaceae</taxon>
        <taxon>Pedobacter</taxon>
    </lineage>
</organism>
<gene>
    <name evidence="2" type="ORF">E6A44_008560</name>
</gene>
<evidence type="ECO:0000259" key="1">
    <source>
        <dbReference type="SMART" id="SM00409"/>
    </source>
</evidence>
<dbReference type="CDD" id="cd00146">
    <property type="entry name" value="PKD"/>
    <property type="match status" value="1"/>
</dbReference>
<dbReference type="InterPro" id="IPR025667">
    <property type="entry name" value="SprB_repeat"/>
</dbReference>
<dbReference type="NCBIfam" id="TIGR04183">
    <property type="entry name" value="Por_Secre_tail"/>
    <property type="match status" value="1"/>
</dbReference>
<dbReference type="Gene3D" id="2.60.40.740">
    <property type="match status" value="1"/>
</dbReference>
<dbReference type="SMART" id="SM00409">
    <property type="entry name" value="IG"/>
    <property type="match status" value="5"/>
</dbReference>
<dbReference type="Gene3D" id="2.60.40.10">
    <property type="entry name" value="Immunoglobulins"/>
    <property type="match status" value="5"/>
</dbReference>
<dbReference type="InterPro" id="IPR035986">
    <property type="entry name" value="PKD_dom_sf"/>
</dbReference>
<dbReference type="Proteomes" id="UP001517247">
    <property type="component" value="Unassembled WGS sequence"/>
</dbReference>
<feature type="domain" description="Immunoglobulin" evidence="1">
    <location>
        <begin position="652"/>
        <end position="738"/>
    </location>
</feature>
<dbReference type="EMBL" id="SSHJ02000005">
    <property type="protein sequence ID" value="MFN0255620.1"/>
    <property type="molecule type" value="Genomic_DNA"/>
</dbReference>
<evidence type="ECO:0000313" key="2">
    <source>
        <dbReference type="EMBL" id="MFN0255620.1"/>
    </source>
</evidence>
<dbReference type="Pfam" id="PF18962">
    <property type="entry name" value="Por_Secre_tail"/>
    <property type="match status" value="1"/>
</dbReference>
<dbReference type="SUPFAM" id="SSF48726">
    <property type="entry name" value="Immunoglobulin"/>
    <property type="match status" value="1"/>
</dbReference>
<dbReference type="RefSeq" id="WP_170311321.1">
    <property type="nucleotide sequence ID" value="NZ_SSHJ02000005.1"/>
</dbReference>
<reference evidence="2 3" key="1">
    <citation type="submission" date="2024-12" db="EMBL/GenBank/DDBJ databases">
        <authorList>
            <person name="Hu S."/>
        </authorList>
    </citation>
    <scope>NUCLEOTIDE SEQUENCE [LARGE SCALE GENOMIC DNA]</scope>
    <source>
        <strain evidence="2 3">THG-T11</strain>
    </source>
</reference>
<feature type="domain" description="Immunoglobulin" evidence="1">
    <location>
        <begin position="188"/>
        <end position="266"/>
    </location>
</feature>
<dbReference type="SUPFAM" id="SSF49299">
    <property type="entry name" value="PKD domain"/>
    <property type="match status" value="2"/>
</dbReference>
<feature type="domain" description="Immunoglobulin" evidence="1">
    <location>
        <begin position="747"/>
        <end position="833"/>
    </location>
</feature>
<comment type="caution">
    <text evidence="2">The sequence shown here is derived from an EMBL/GenBank/DDBJ whole genome shotgun (WGS) entry which is preliminary data.</text>
</comment>
<sequence length="1015" mass="103662">MARSQTLSSNPTLSFTSTNGFVNNVATDGTGGSTAITDFDIQILPINSSGAKLTTYPIEYHDGSQPNWPGYPAILTYGQDVEHFGWSVRSANGAEFSFKGVDFLDWGDFGDEFGDGYIFVVEAFRDGSSLGTVNFVGNTTTSYAQVREGAPLTGIFKNVDEVRIYRQGGIISWGTLNNVRVGTAIATPATPTASSNSPVCAGNTINLSTPTVAGATYTWSGPNGFLSTVQNPTITNVTAVMAGTYNVTVTVSGATSAAGTATVVVNTLTSAVQSQSNVSTYGGNNGSATLSVSGGTAPYFYSWSPSGGTAATGYNLSAGTYTVTITDSTPGGGCTKTQTVTITQPGGSIVSTTALNAFSTCANSASTPQSFTISAGGLTANLLVSAPTGYEISTSAGGSYSNNISFVPSGGSVSTYTIYARLASTASGTPSGNITISSTGIPNKNVAVTGTVNIAPSITAQPSNSSVCAGGITTFSVTASNATGYQWQVDQGAGFSSITNGGVYSNATTATLTITGATAAMNGYLYRLIATGTCTPSAASNNVALTVNAAPAITAQPSGSIICAGANTTFSATASNATGYQWQVDQGAGFSSITNGGVYSNATTATLTITGATAAMNGYLYRLIATGTCTPSAASNNVALTVNAAPAITAQPSGSIICAGANTTFSATASNATGYQWQVDQGAGFSSITNGGVYSNATTATLTITGAAAAMNGYLYRLIATGTCTPLAVSNNAALTVNVAPAITAQPSNSMIIAGNNTTFSATASGATGYQWQVDEGAGFNAISNGGVYSNATTATLTITGATVEMSGFLYRLVVNGTCIPAAYSNNAVLTVSSNPLPVTIAKYLEVKKQNDGIQLSWATASETNNKGFDIYRSGNGKQFDILKTINGKVNSNVIQYYNHLDNSPLKGWNYYRLVQVDLDGKETIIGEKAVDYQIANAALSVYPNPTAGKITVDFEANKYQKAQLISIHGKLLMEQSIASGNAQCNFDIANLPSGTYILQLSGNAGVLHTRVIRK</sequence>
<protein>
    <submittedName>
        <fullName evidence="2">T9SS type A sorting domain-containing protein</fullName>
    </submittedName>
</protein>
<feature type="domain" description="Immunoglobulin" evidence="1">
    <location>
        <begin position="462"/>
        <end position="548"/>
    </location>
</feature>
<name>A0ABW9J6N4_9SPHI</name>
<dbReference type="InterPro" id="IPR036179">
    <property type="entry name" value="Ig-like_dom_sf"/>
</dbReference>
<dbReference type="InterPro" id="IPR026444">
    <property type="entry name" value="Secre_tail"/>
</dbReference>
<keyword evidence="3" id="KW-1185">Reference proteome</keyword>
<evidence type="ECO:0000313" key="3">
    <source>
        <dbReference type="Proteomes" id="UP001517247"/>
    </source>
</evidence>
<feature type="domain" description="Immunoglobulin" evidence="1">
    <location>
        <begin position="557"/>
        <end position="643"/>
    </location>
</feature>
<dbReference type="InterPro" id="IPR013783">
    <property type="entry name" value="Ig-like_fold"/>
</dbReference>
<accession>A0ABW9J6N4</accession>
<dbReference type="Pfam" id="PF13573">
    <property type="entry name" value="SprB"/>
    <property type="match status" value="1"/>
</dbReference>
<dbReference type="InterPro" id="IPR003599">
    <property type="entry name" value="Ig_sub"/>
</dbReference>